<reference evidence="2 3" key="1">
    <citation type="submission" date="2019-02" db="EMBL/GenBank/DDBJ databases">
        <title>Haloarcula mannanilyticum sp. nov., a mannan degrading haloarchaeon isolated from commercial salt.</title>
        <authorList>
            <person name="Enomoto S."/>
            <person name="Shimane Y."/>
            <person name="Kamekura M."/>
            <person name="Ito T."/>
            <person name="Moriya O."/>
            <person name="Ihara K."/>
            <person name="Takahashi-Ando N."/>
            <person name="Fukushima Y."/>
            <person name="Yoshida Y."/>
            <person name="Usama R."/>
            <person name="Takai K."/>
            <person name="Minegishi H."/>
        </authorList>
    </citation>
    <scope>NUCLEOTIDE SEQUENCE [LARGE SCALE GENOMIC DNA]</scope>
    <source>
        <strain evidence="2 3">MD130-1</strain>
    </source>
</reference>
<comment type="caution">
    <text evidence="2">The sequence shown here is derived from an EMBL/GenBank/DDBJ whole genome shotgun (WGS) entry which is preliminary data.</text>
</comment>
<dbReference type="EMBL" id="BIXZ01000006">
    <property type="protein sequence ID" value="GCF15122.1"/>
    <property type="molecule type" value="Genomic_DNA"/>
</dbReference>
<organism evidence="2 3">
    <name type="scientific">Haloarcula mannanilytica</name>
    <dbReference type="NCBI Taxonomy" id="2509225"/>
    <lineage>
        <taxon>Archaea</taxon>
        <taxon>Methanobacteriati</taxon>
        <taxon>Methanobacteriota</taxon>
        <taxon>Stenosarchaea group</taxon>
        <taxon>Halobacteria</taxon>
        <taxon>Halobacteriales</taxon>
        <taxon>Haloarculaceae</taxon>
        <taxon>Haloarcula</taxon>
    </lineage>
</organism>
<dbReference type="Proteomes" id="UP000304382">
    <property type="component" value="Unassembled WGS sequence"/>
</dbReference>
<name>A0A4C2ELF7_9EURY</name>
<proteinExistence type="predicted"/>
<evidence type="ECO:0000256" key="1">
    <source>
        <dbReference type="SAM" id="MobiDB-lite"/>
    </source>
</evidence>
<dbReference type="AlphaFoldDB" id="A0A4C2ELF7"/>
<accession>A0A4C2ELF7</accession>
<keyword evidence="3" id="KW-1185">Reference proteome</keyword>
<gene>
    <name evidence="2" type="ORF">Harman_30570</name>
</gene>
<feature type="region of interest" description="Disordered" evidence="1">
    <location>
        <begin position="54"/>
        <end position="73"/>
    </location>
</feature>
<evidence type="ECO:0000313" key="2">
    <source>
        <dbReference type="EMBL" id="GCF15122.1"/>
    </source>
</evidence>
<sequence>MTGADESSELDDAWQRLGAPYRPLKQPSVQYSLPAALVRTVEVTGDAHIAVREGRKDETELETRADRLLHDES</sequence>
<protein>
    <submittedName>
        <fullName evidence="2">Uncharacterized protein</fullName>
    </submittedName>
</protein>
<evidence type="ECO:0000313" key="3">
    <source>
        <dbReference type="Proteomes" id="UP000304382"/>
    </source>
</evidence>